<evidence type="ECO:0008006" key="4">
    <source>
        <dbReference type="Google" id="ProtNLM"/>
    </source>
</evidence>
<organism evidence="2 3">
    <name type="scientific">Ajellomyces capsulatus (strain G186AR / H82 / ATCC MYA-2454 / RMSCC 2432)</name>
    <name type="common">Darling's disease fungus</name>
    <name type="synonym">Histoplasma capsulatum</name>
    <dbReference type="NCBI Taxonomy" id="447093"/>
    <lineage>
        <taxon>Eukaryota</taxon>
        <taxon>Fungi</taxon>
        <taxon>Dikarya</taxon>
        <taxon>Ascomycota</taxon>
        <taxon>Pezizomycotina</taxon>
        <taxon>Eurotiomycetes</taxon>
        <taxon>Eurotiomycetidae</taxon>
        <taxon>Onygenales</taxon>
        <taxon>Ajellomycetaceae</taxon>
        <taxon>Histoplasma</taxon>
    </lineage>
</organism>
<sequence>MLLLPNPIHQDNRPKTFPVKDDFVDFVSCWRSIETSGSVGDPSKEVLRRIPLENAQILNGPSQQGSDKYRLPIRTQYDPSTLPTPSPSSSKTRNKLKKSLSSSGFHHGPYAVFIKAILQDRVLPMVKAQVSLSPIKDENCKEVIRDADMLWDSGAHYTIITEDFLCERSRRQLHSKENKLLSENMNNIAFFEKSSSKSLWAHLQNVTTTTMLVLKLEPVLSGSACAMSSMDSNSTVISSQGNPLIVKKEI</sequence>
<name>C0NMG6_AJECG</name>
<keyword evidence="3" id="KW-1185">Reference proteome</keyword>
<gene>
    <name evidence="2" type="ORF">HCBG_03943</name>
</gene>
<dbReference type="InParanoid" id="C0NMG6"/>
<dbReference type="AlphaFoldDB" id="C0NMG6"/>
<evidence type="ECO:0000256" key="1">
    <source>
        <dbReference type="SAM" id="MobiDB-lite"/>
    </source>
</evidence>
<dbReference type="HOGENOM" id="CLU_1111124_0_0_1"/>
<feature type="compositionally biased region" description="Low complexity" evidence="1">
    <location>
        <begin position="79"/>
        <end position="90"/>
    </location>
</feature>
<dbReference type="VEuPathDB" id="FungiDB:I7I50_00219"/>
<protein>
    <recommendedName>
        <fullName evidence="4">Peptidase A2 domain-containing protein</fullName>
    </recommendedName>
</protein>
<evidence type="ECO:0000313" key="3">
    <source>
        <dbReference type="Proteomes" id="UP000001631"/>
    </source>
</evidence>
<dbReference type="GeneID" id="69036959"/>
<proteinExistence type="predicted"/>
<dbReference type="EMBL" id="GG663367">
    <property type="protein sequence ID" value="EEH07064.1"/>
    <property type="molecule type" value="Genomic_DNA"/>
</dbReference>
<reference evidence="2" key="1">
    <citation type="submission" date="2009-02" db="EMBL/GenBank/DDBJ databases">
        <title>The Genome Sequence of Ajellomyces capsulatus strain G186AR.</title>
        <authorList>
            <consortium name="The Broad Institute Genome Sequencing Platform"/>
            <person name="Champion M."/>
            <person name="Cuomo C."/>
            <person name="Ma L.-J."/>
            <person name="Henn M.R."/>
            <person name="Sil A."/>
            <person name="Goldman B."/>
            <person name="Young S.K."/>
            <person name="Kodira C.D."/>
            <person name="Zeng Q."/>
            <person name="Koehrsen M."/>
            <person name="Alvarado L."/>
            <person name="Berlin A."/>
            <person name="Borenstein D."/>
            <person name="Chen Z."/>
            <person name="Engels R."/>
            <person name="Freedman E."/>
            <person name="Gellesch M."/>
            <person name="Goldberg J."/>
            <person name="Griggs A."/>
            <person name="Gujja S."/>
            <person name="Heiman D."/>
            <person name="Hepburn T."/>
            <person name="Howarth C."/>
            <person name="Jen D."/>
            <person name="Larson L."/>
            <person name="Lewis B."/>
            <person name="Mehta T."/>
            <person name="Park D."/>
            <person name="Pearson M."/>
            <person name="Roberts A."/>
            <person name="Saif S."/>
            <person name="Shea T."/>
            <person name="Shenoy N."/>
            <person name="Sisk P."/>
            <person name="Stolte C."/>
            <person name="Sykes S."/>
            <person name="Walk T."/>
            <person name="White J."/>
            <person name="Yandava C."/>
            <person name="Klein B."/>
            <person name="McEwen J.G."/>
            <person name="Puccia R."/>
            <person name="Goldman G.H."/>
            <person name="Felipe M.S."/>
            <person name="Nino-Vega G."/>
            <person name="San-Blas G."/>
            <person name="Taylor J."/>
            <person name="Mendoza L."/>
            <person name="Galagan J."/>
            <person name="Nusbaum C."/>
            <person name="Birren B."/>
        </authorList>
    </citation>
    <scope>NUCLEOTIDE SEQUENCE</scope>
    <source>
        <strain evidence="2">G186AR</strain>
    </source>
</reference>
<feature type="region of interest" description="Disordered" evidence="1">
    <location>
        <begin position="75"/>
        <end position="102"/>
    </location>
</feature>
<dbReference type="STRING" id="447093.C0NMG6"/>
<dbReference type="RefSeq" id="XP_045287545.1">
    <property type="nucleotide sequence ID" value="XM_045430992.1"/>
</dbReference>
<evidence type="ECO:0000313" key="2">
    <source>
        <dbReference type="EMBL" id="EEH07064.1"/>
    </source>
</evidence>
<dbReference type="Proteomes" id="UP000001631">
    <property type="component" value="Unassembled WGS sequence"/>
</dbReference>
<accession>C0NMG6</accession>